<accession>A0A5P2H397</accession>
<dbReference type="EMBL" id="CP044065">
    <property type="protein sequence ID" value="QET02188.1"/>
    <property type="molecule type" value="Genomic_DNA"/>
</dbReference>
<dbReference type="Proteomes" id="UP000322822">
    <property type="component" value="Chromosome 1"/>
</dbReference>
<reference evidence="1 2" key="1">
    <citation type="submission" date="2019-09" db="EMBL/GenBank/DDBJ databases">
        <title>FDA dAtabase for Regulatory Grade micrObial Sequences (FDA-ARGOS): Supporting development and validation of Infectious Disease Dx tests.</title>
        <authorList>
            <person name="Sciortino C."/>
            <person name="Tallon L."/>
            <person name="Sadzewicz L."/>
            <person name="Vavikolanu K."/>
            <person name="Mehta A."/>
            <person name="Aluvathingal J."/>
            <person name="Nadendla S."/>
            <person name="Nandy P."/>
            <person name="Geyer C."/>
            <person name="Yan Y."/>
            <person name="Sichtig H."/>
        </authorList>
    </citation>
    <scope>NUCLEOTIDE SEQUENCE [LARGE SCALE GENOMIC DNA]</scope>
    <source>
        <strain evidence="1 2">FDAARGOS_664</strain>
    </source>
</reference>
<proteinExistence type="predicted"/>
<gene>
    <name evidence="1" type="ORF">FOB72_09185</name>
</gene>
<dbReference type="OrthoDB" id="9878782at2"/>
<evidence type="ECO:0000313" key="2">
    <source>
        <dbReference type="Proteomes" id="UP000322822"/>
    </source>
</evidence>
<sequence length="82" mass="8791">MENNATPYMAIIQAHREMLSLAFALIARDSKRDLDGLLTALAEAGRNALTSPNIPEDVPEVFSAEVLAVLASAKKLTAPRAE</sequence>
<dbReference type="AlphaFoldDB" id="A0A5P2H397"/>
<organism evidence="1 2">
    <name type="scientific">Cupriavidus pauculus</name>
    <dbReference type="NCBI Taxonomy" id="82633"/>
    <lineage>
        <taxon>Bacteria</taxon>
        <taxon>Pseudomonadati</taxon>
        <taxon>Pseudomonadota</taxon>
        <taxon>Betaproteobacteria</taxon>
        <taxon>Burkholderiales</taxon>
        <taxon>Burkholderiaceae</taxon>
        <taxon>Cupriavidus</taxon>
    </lineage>
</organism>
<protein>
    <submittedName>
        <fullName evidence="1">Uncharacterized protein</fullName>
    </submittedName>
</protein>
<evidence type="ECO:0000313" key="1">
    <source>
        <dbReference type="EMBL" id="QET02188.1"/>
    </source>
</evidence>
<name>A0A5P2H397_9BURK</name>
<dbReference type="RefSeq" id="WP_150372229.1">
    <property type="nucleotide sequence ID" value="NZ_CP044065.1"/>
</dbReference>